<sequence length="221" mass="24402">MSLVLVNLIMFSNFSEAKDFLVGGKSNGWEIPSSSQSQPLNHWAQSSRFQLGDSLESYLNCVLTKPIAEYKDGNTTKVELNKSGPYYFISGAKGHCEKGQKLIVVVMAPRSTAPAPAPAPVDAPVDAPAVSPTSGATTISSSSRFGGVLLMMGFGGLEWEFFYIVDDIYKNLLILEIQILMMEIWILQFFFFLFTTKIHKITKKSLLTSTRDHHFCLSSSS</sequence>
<protein>
    <recommendedName>
        <fullName evidence="3">Phytocyanin domain-containing protein</fullName>
    </recommendedName>
</protein>
<evidence type="ECO:0000259" key="3">
    <source>
        <dbReference type="PROSITE" id="PS51485"/>
    </source>
</evidence>
<organism evidence="4 5">
    <name type="scientific">Papaver atlanticum</name>
    <dbReference type="NCBI Taxonomy" id="357466"/>
    <lineage>
        <taxon>Eukaryota</taxon>
        <taxon>Viridiplantae</taxon>
        <taxon>Streptophyta</taxon>
        <taxon>Embryophyta</taxon>
        <taxon>Tracheophyta</taxon>
        <taxon>Spermatophyta</taxon>
        <taxon>Magnoliopsida</taxon>
        <taxon>Ranunculales</taxon>
        <taxon>Papaveraceae</taxon>
        <taxon>Papaveroideae</taxon>
        <taxon>Papaver</taxon>
    </lineage>
</organism>
<dbReference type="PROSITE" id="PS51485">
    <property type="entry name" value="PHYTOCYANIN"/>
    <property type="match status" value="1"/>
</dbReference>
<name>A0AAD4XBR1_9MAGN</name>
<dbReference type="EMBL" id="JAJJMB010012509">
    <property type="protein sequence ID" value="KAI3876185.1"/>
    <property type="molecule type" value="Genomic_DNA"/>
</dbReference>
<dbReference type="Pfam" id="PF02298">
    <property type="entry name" value="Cu_bind_like"/>
    <property type="match status" value="1"/>
</dbReference>
<dbReference type="Proteomes" id="UP001202328">
    <property type="component" value="Unassembled WGS sequence"/>
</dbReference>
<keyword evidence="5" id="KW-1185">Reference proteome</keyword>
<gene>
    <name evidence="4" type="ORF">MKW98_029137</name>
</gene>
<dbReference type="InterPro" id="IPR008972">
    <property type="entry name" value="Cupredoxin"/>
</dbReference>
<dbReference type="PANTHER" id="PTHR33021">
    <property type="entry name" value="BLUE COPPER PROTEIN"/>
    <property type="match status" value="1"/>
</dbReference>
<keyword evidence="1" id="KW-0812">Transmembrane</keyword>
<feature type="transmembrane region" description="Helical" evidence="1">
    <location>
        <begin position="171"/>
        <end position="194"/>
    </location>
</feature>
<evidence type="ECO:0000313" key="5">
    <source>
        <dbReference type="Proteomes" id="UP001202328"/>
    </source>
</evidence>
<keyword evidence="2" id="KW-0732">Signal</keyword>
<evidence type="ECO:0000313" key="4">
    <source>
        <dbReference type="EMBL" id="KAI3876185.1"/>
    </source>
</evidence>
<dbReference type="GO" id="GO:0009055">
    <property type="term" value="F:electron transfer activity"/>
    <property type="evidence" value="ECO:0007669"/>
    <property type="project" value="InterPro"/>
</dbReference>
<proteinExistence type="predicted"/>
<feature type="signal peptide" evidence="2">
    <location>
        <begin position="1"/>
        <end position="17"/>
    </location>
</feature>
<feature type="domain" description="Phytocyanin" evidence="3">
    <location>
        <begin position="18"/>
        <end position="108"/>
    </location>
</feature>
<dbReference type="InterPro" id="IPR039391">
    <property type="entry name" value="Phytocyanin-like"/>
</dbReference>
<dbReference type="SUPFAM" id="SSF49503">
    <property type="entry name" value="Cupredoxins"/>
    <property type="match status" value="1"/>
</dbReference>
<dbReference type="Gene3D" id="2.60.40.420">
    <property type="entry name" value="Cupredoxins - blue copper proteins"/>
    <property type="match status" value="1"/>
</dbReference>
<dbReference type="InterPro" id="IPR003245">
    <property type="entry name" value="Phytocyanin_dom"/>
</dbReference>
<evidence type="ECO:0000256" key="2">
    <source>
        <dbReference type="SAM" id="SignalP"/>
    </source>
</evidence>
<keyword evidence="1" id="KW-1133">Transmembrane helix</keyword>
<dbReference type="AlphaFoldDB" id="A0AAD4XBR1"/>
<dbReference type="PANTHER" id="PTHR33021:SF531">
    <property type="entry name" value="EARLY NODULIN-LIKE PROTEIN 11"/>
    <property type="match status" value="1"/>
</dbReference>
<keyword evidence="1" id="KW-0472">Membrane</keyword>
<comment type="caution">
    <text evidence="4">The sequence shown here is derived from an EMBL/GenBank/DDBJ whole genome shotgun (WGS) entry which is preliminary data.</text>
</comment>
<reference evidence="4" key="1">
    <citation type="submission" date="2022-04" db="EMBL/GenBank/DDBJ databases">
        <title>A functionally conserved STORR gene fusion in Papaver species that diverged 16.8 million years ago.</title>
        <authorList>
            <person name="Catania T."/>
        </authorList>
    </citation>
    <scope>NUCLEOTIDE SEQUENCE</scope>
    <source>
        <strain evidence="4">S-188037</strain>
    </source>
</reference>
<accession>A0AAD4XBR1</accession>
<evidence type="ECO:0000256" key="1">
    <source>
        <dbReference type="SAM" id="Phobius"/>
    </source>
</evidence>
<feature type="chain" id="PRO_5042232560" description="Phytocyanin domain-containing protein" evidence="2">
    <location>
        <begin position="18"/>
        <end position="221"/>
    </location>
</feature>
<dbReference type="GO" id="GO:0005886">
    <property type="term" value="C:plasma membrane"/>
    <property type="evidence" value="ECO:0007669"/>
    <property type="project" value="TreeGrafter"/>
</dbReference>